<gene>
    <name evidence="1" type="ORF">RUMGNA_03603</name>
</gene>
<organism evidence="1 2">
    <name type="scientific">Mediterraneibacter gnavus (strain ATCC 29149 / DSM 114966 / JCM 6515 / VPI C7-9)</name>
    <name type="common">Ruminococcus gnavus</name>
    <dbReference type="NCBI Taxonomy" id="411470"/>
    <lineage>
        <taxon>Bacteria</taxon>
        <taxon>Bacillati</taxon>
        <taxon>Bacillota</taxon>
        <taxon>Clostridia</taxon>
        <taxon>Lachnospirales</taxon>
        <taxon>Lachnospiraceae</taxon>
        <taxon>Mediterraneibacter</taxon>
    </lineage>
</organism>
<name>A7B7N7_MEDG7</name>
<dbReference type="EMBL" id="AAYG02000032">
    <property type="protein sequence ID" value="EDN75980.1"/>
    <property type="molecule type" value="Genomic_DNA"/>
</dbReference>
<accession>A7B7N7</accession>
<comment type="caution">
    <text evidence="1">The sequence shown here is derived from an EMBL/GenBank/DDBJ whole genome shotgun (WGS) entry which is preliminary data.</text>
</comment>
<sequence length="34" mass="4006">MRSLPFLISEKQYSIISGKSTRRKCEQYGEKDII</sequence>
<protein>
    <submittedName>
        <fullName evidence="1">Uncharacterized protein</fullName>
    </submittedName>
</protein>
<dbReference type="AlphaFoldDB" id="A7B7N7"/>
<proteinExistence type="predicted"/>
<reference evidence="1 2" key="2">
    <citation type="submission" date="2007-06" db="EMBL/GenBank/DDBJ databases">
        <title>Draft genome sequence of Ruminococcus gnavus (ATCC 29149).</title>
        <authorList>
            <person name="Sudarsanam P."/>
            <person name="Ley R."/>
            <person name="Guruge J."/>
            <person name="Turnbaugh P.J."/>
            <person name="Mahowald M."/>
            <person name="Liep D."/>
            <person name="Gordon J."/>
        </authorList>
    </citation>
    <scope>NUCLEOTIDE SEQUENCE [LARGE SCALE GENOMIC DNA]</scope>
    <source>
        <strain evidence="1 2">ATCC 29149</strain>
    </source>
</reference>
<reference evidence="1 2" key="1">
    <citation type="submission" date="2007-04" db="EMBL/GenBank/DDBJ databases">
        <authorList>
            <person name="Fulton L."/>
            <person name="Clifton S."/>
            <person name="Fulton B."/>
            <person name="Xu J."/>
            <person name="Minx P."/>
            <person name="Pepin K.H."/>
            <person name="Johnson M."/>
            <person name="Thiruvilangam P."/>
            <person name="Bhonagiri V."/>
            <person name="Nash W.E."/>
            <person name="Mardis E.R."/>
            <person name="Wilson R.K."/>
        </authorList>
    </citation>
    <scope>NUCLEOTIDE SEQUENCE [LARGE SCALE GENOMIC DNA]</scope>
    <source>
        <strain evidence="1 2">ATCC 29149</strain>
    </source>
</reference>
<dbReference type="PaxDb" id="411470-RUMGNA_03603"/>
<dbReference type="Proteomes" id="UP000004410">
    <property type="component" value="Unassembled WGS sequence"/>
</dbReference>
<evidence type="ECO:0000313" key="2">
    <source>
        <dbReference type="Proteomes" id="UP000004410"/>
    </source>
</evidence>
<evidence type="ECO:0000313" key="1">
    <source>
        <dbReference type="EMBL" id="EDN75980.1"/>
    </source>
</evidence>